<dbReference type="Pfam" id="PF01738">
    <property type="entry name" value="DLH"/>
    <property type="match status" value="1"/>
</dbReference>
<keyword evidence="1" id="KW-0732">Signal</keyword>
<name>A0A0D9X5P3_9ORYZ</name>
<keyword evidence="4" id="KW-1185">Reference proteome</keyword>
<dbReference type="Gramene" id="LPERR08G06390.5">
    <property type="protein sequence ID" value="LPERR08G06390.5"/>
    <property type="gene ID" value="LPERR08G06390"/>
</dbReference>
<accession>A0A0D9X5P3</accession>
<sequence>MARAPLLLICLTVAVLAAADGVVFPLHSKCLDNPPELTAGDGGVAGIDSKRHYLADKVGEAGYYVVVPDFFHGQPADSSGNITEWLKSHSPVKAAEDAKPIFTALRKEGKSVIGVGGYCWGGKFAVEIAKTNEVEAIVILHPGFVTVDDMKEVKCPIEILGAQNDTLTPPKLVYQYVQTLRERTDQVDYFAKVFQGVNHGFACRYNASNPFEVEIAEQALGLMLHWFQKHLKAKQRLLCFVFATPPTGSIAV</sequence>
<protein>
    <recommendedName>
        <fullName evidence="2">Dienelactone hydrolase domain-containing protein</fullName>
    </recommendedName>
</protein>
<proteinExistence type="predicted"/>
<reference evidence="4" key="2">
    <citation type="submission" date="2013-12" db="EMBL/GenBank/DDBJ databases">
        <authorList>
            <person name="Yu Y."/>
            <person name="Lee S."/>
            <person name="de Baynast K."/>
            <person name="Wissotski M."/>
            <person name="Liu L."/>
            <person name="Talag J."/>
            <person name="Goicoechea J."/>
            <person name="Angelova A."/>
            <person name="Jetty R."/>
            <person name="Kudrna D."/>
            <person name="Golser W."/>
            <person name="Rivera L."/>
            <person name="Zhang J."/>
            <person name="Wing R."/>
        </authorList>
    </citation>
    <scope>NUCLEOTIDE SEQUENCE</scope>
</reference>
<evidence type="ECO:0000256" key="1">
    <source>
        <dbReference type="SAM" id="SignalP"/>
    </source>
</evidence>
<dbReference type="EnsemblPlants" id="LPERR08G06390.5">
    <property type="protein sequence ID" value="LPERR08G06390.5"/>
    <property type="gene ID" value="LPERR08G06390"/>
</dbReference>
<evidence type="ECO:0000313" key="4">
    <source>
        <dbReference type="Proteomes" id="UP000032180"/>
    </source>
</evidence>
<feature type="chain" id="PRO_5002349978" description="Dienelactone hydrolase domain-containing protein" evidence="1">
    <location>
        <begin position="22"/>
        <end position="252"/>
    </location>
</feature>
<dbReference type="GO" id="GO:0016787">
    <property type="term" value="F:hydrolase activity"/>
    <property type="evidence" value="ECO:0007669"/>
    <property type="project" value="InterPro"/>
</dbReference>
<dbReference type="InterPro" id="IPR029058">
    <property type="entry name" value="AB_hydrolase_fold"/>
</dbReference>
<reference evidence="3" key="3">
    <citation type="submission" date="2015-04" db="UniProtKB">
        <authorList>
            <consortium name="EnsemblPlants"/>
        </authorList>
    </citation>
    <scope>IDENTIFICATION</scope>
</reference>
<dbReference type="HOGENOM" id="CLU_054590_8_1_1"/>
<organism evidence="3 4">
    <name type="scientific">Leersia perrieri</name>
    <dbReference type="NCBI Taxonomy" id="77586"/>
    <lineage>
        <taxon>Eukaryota</taxon>
        <taxon>Viridiplantae</taxon>
        <taxon>Streptophyta</taxon>
        <taxon>Embryophyta</taxon>
        <taxon>Tracheophyta</taxon>
        <taxon>Spermatophyta</taxon>
        <taxon>Magnoliopsida</taxon>
        <taxon>Liliopsida</taxon>
        <taxon>Poales</taxon>
        <taxon>Poaceae</taxon>
        <taxon>BOP clade</taxon>
        <taxon>Oryzoideae</taxon>
        <taxon>Oryzeae</taxon>
        <taxon>Oryzinae</taxon>
        <taxon>Leersia</taxon>
    </lineage>
</organism>
<evidence type="ECO:0000313" key="3">
    <source>
        <dbReference type="EnsemblPlants" id="LPERR08G06390.5"/>
    </source>
</evidence>
<dbReference type="InterPro" id="IPR002925">
    <property type="entry name" value="Dienelactn_hydro"/>
</dbReference>
<reference evidence="3 4" key="1">
    <citation type="submission" date="2012-08" db="EMBL/GenBank/DDBJ databases">
        <title>Oryza genome evolution.</title>
        <authorList>
            <person name="Wing R.A."/>
        </authorList>
    </citation>
    <scope>NUCLEOTIDE SEQUENCE</scope>
</reference>
<dbReference type="Gene3D" id="3.40.50.1820">
    <property type="entry name" value="alpha/beta hydrolase"/>
    <property type="match status" value="1"/>
</dbReference>
<dbReference type="SUPFAM" id="SSF53474">
    <property type="entry name" value="alpha/beta-Hydrolases"/>
    <property type="match status" value="1"/>
</dbReference>
<feature type="domain" description="Dienelactone hydrolase" evidence="2">
    <location>
        <begin position="45"/>
        <end position="230"/>
    </location>
</feature>
<dbReference type="Proteomes" id="UP000032180">
    <property type="component" value="Chromosome 8"/>
</dbReference>
<dbReference type="PANTHER" id="PTHR17630">
    <property type="entry name" value="DIENELACTONE HYDROLASE"/>
    <property type="match status" value="1"/>
</dbReference>
<evidence type="ECO:0000259" key="2">
    <source>
        <dbReference type="Pfam" id="PF01738"/>
    </source>
</evidence>
<dbReference type="AlphaFoldDB" id="A0A0D9X5P3"/>
<dbReference type="PANTHER" id="PTHR17630:SF56">
    <property type="entry name" value="ENDO-1,3_1,4-BETA-D-GLUCANASE"/>
    <property type="match status" value="1"/>
</dbReference>
<feature type="signal peptide" evidence="1">
    <location>
        <begin position="1"/>
        <end position="21"/>
    </location>
</feature>